<evidence type="ECO:0000256" key="2">
    <source>
        <dbReference type="ARBA" id="ARBA00022723"/>
    </source>
</evidence>
<evidence type="ECO:0000313" key="6">
    <source>
        <dbReference type="EMBL" id="MBP2022500.1"/>
    </source>
</evidence>
<reference evidence="6 7" key="1">
    <citation type="submission" date="2021-03" db="EMBL/GenBank/DDBJ databases">
        <title>Genomic Encyclopedia of Type Strains, Phase IV (KMG-IV): sequencing the most valuable type-strain genomes for metagenomic binning, comparative biology and taxonomic classification.</title>
        <authorList>
            <person name="Goeker M."/>
        </authorList>
    </citation>
    <scope>NUCLEOTIDE SEQUENCE [LARGE SCALE GENOMIC DNA]</scope>
    <source>
        <strain evidence="6 7">DSM 28650</strain>
    </source>
</reference>
<keyword evidence="3" id="KW-0408">Iron</keyword>
<dbReference type="InterPro" id="IPR007197">
    <property type="entry name" value="rSAM"/>
</dbReference>
<dbReference type="InterPro" id="IPR058240">
    <property type="entry name" value="rSAM_sf"/>
</dbReference>
<dbReference type="PANTHER" id="PTHR11228:SF7">
    <property type="entry name" value="PQQA PEPTIDE CYCLASE"/>
    <property type="match status" value="1"/>
</dbReference>
<dbReference type="Gene3D" id="3.20.20.70">
    <property type="entry name" value="Aldolase class I"/>
    <property type="match status" value="1"/>
</dbReference>
<keyword evidence="2" id="KW-0479">Metal-binding</keyword>
<dbReference type="Proteomes" id="UP001519308">
    <property type="component" value="Unassembled WGS sequence"/>
</dbReference>
<name>A0ABS4K5E1_9CLOT</name>
<dbReference type="PANTHER" id="PTHR11228">
    <property type="entry name" value="RADICAL SAM DOMAIN PROTEIN"/>
    <property type="match status" value="1"/>
</dbReference>
<evidence type="ECO:0000313" key="7">
    <source>
        <dbReference type="Proteomes" id="UP001519308"/>
    </source>
</evidence>
<evidence type="ECO:0000259" key="5">
    <source>
        <dbReference type="PROSITE" id="PS51918"/>
    </source>
</evidence>
<sequence>MKKDLNFVVKLTTNCPANCMCCINRQKEIKFKNENNSIFDITVFEKICIKIKKMGATYVCLSGGEPTMVSNIDEYFKIAHSNGLSVRLNTNGWGVTKEKIAKWLSLGLEQVVLSIYSLDRNVIRKTRGNEALLDKSLEAAEIIKNHKKENDFVFIIQTVIMKQNYSEMSKLLEFAFFNKADLFWTSYLEDAINLSEIRMEKKDIENFKRETIPKMKSIIEKHISNTNHKENLKFNINKLYKQEYDDYIYHDTDFDCHWLGVHLTFYPNGTIYPCPGHEYFSSTCQYNINYESIDDFLTLDSLNKNVNNKPHNCKYCPQGIFSDIIINENEIYKY</sequence>
<proteinExistence type="predicted"/>
<dbReference type="InterPro" id="IPR050377">
    <property type="entry name" value="Radical_SAM_PqqE_MftC-like"/>
</dbReference>
<dbReference type="SFLD" id="SFLDS00029">
    <property type="entry name" value="Radical_SAM"/>
    <property type="match status" value="1"/>
</dbReference>
<evidence type="ECO:0000256" key="1">
    <source>
        <dbReference type="ARBA" id="ARBA00022691"/>
    </source>
</evidence>
<dbReference type="Pfam" id="PF04055">
    <property type="entry name" value="Radical_SAM"/>
    <property type="match status" value="1"/>
</dbReference>
<comment type="caution">
    <text evidence="6">The sequence shown here is derived from an EMBL/GenBank/DDBJ whole genome shotgun (WGS) entry which is preliminary data.</text>
</comment>
<keyword evidence="7" id="KW-1185">Reference proteome</keyword>
<gene>
    <name evidence="6" type="ORF">J2Z44_002321</name>
</gene>
<protein>
    <submittedName>
        <fullName evidence="6">MoaA/NifB/PqqE/SkfB family radical SAM enzyme</fullName>
    </submittedName>
</protein>
<organism evidence="6 7">
    <name type="scientific">Clostridium punense</name>
    <dbReference type="NCBI Taxonomy" id="1054297"/>
    <lineage>
        <taxon>Bacteria</taxon>
        <taxon>Bacillati</taxon>
        <taxon>Bacillota</taxon>
        <taxon>Clostridia</taxon>
        <taxon>Eubacteriales</taxon>
        <taxon>Clostridiaceae</taxon>
        <taxon>Clostridium</taxon>
    </lineage>
</organism>
<keyword evidence="4" id="KW-0411">Iron-sulfur</keyword>
<dbReference type="InterPro" id="IPR013785">
    <property type="entry name" value="Aldolase_TIM"/>
</dbReference>
<dbReference type="EMBL" id="JAGGLL010000017">
    <property type="protein sequence ID" value="MBP2022500.1"/>
    <property type="molecule type" value="Genomic_DNA"/>
</dbReference>
<dbReference type="SFLD" id="SFLDG01067">
    <property type="entry name" value="SPASM/twitch_domain_containing"/>
    <property type="match status" value="1"/>
</dbReference>
<accession>A0ABS4K5E1</accession>
<feature type="domain" description="Radical SAM core" evidence="5">
    <location>
        <begin position="1"/>
        <end position="221"/>
    </location>
</feature>
<keyword evidence="1" id="KW-0949">S-adenosyl-L-methionine</keyword>
<dbReference type="PROSITE" id="PS51918">
    <property type="entry name" value="RADICAL_SAM"/>
    <property type="match status" value="1"/>
</dbReference>
<dbReference type="CDD" id="cd01335">
    <property type="entry name" value="Radical_SAM"/>
    <property type="match status" value="1"/>
</dbReference>
<evidence type="ECO:0000256" key="4">
    <source>
        <dbReference type="ARBA" id="ARBA00023014"/>
    </source>
</evidence>
<dbReference type="SUPFAM" id="SSF102114">
    <property type="entry name" value="Radical SAM enzymes"/>
    <property type="match status" value="1"/>
</dbReference>
<evidence type="ECO:0000256" key="3">
    <source>
        <dbReference type="ARBA" id="ARBA00023004"/>
    </source>
</evidence>
<dbReference type="RefSeq" id="WP_021284901.1">
    <property type="nucleotide sequence ID" value="NZ_JAGGLL010000017.1"/>
</dbReference>